<sequence>MVEWSNFDLSVRFKNWMNEDVQLNFFDVPHFKFLSSDECIVSDLSDDRVYEVLNSELLANLIKCGEITPEEHFKHWFVGFNAIGSFIEVIFRDFAEK</sequence>
<evidence type="ECO:0000313" key="1">
    <source>
        <dbReference type="EMBL" id="ESP90537.1"/>
    </source>
</evidence>
<gene>
    <name evidence="1" type="ORF">PL2TA16_01641</name>
</gene>
<comment type="caution">
    <text evidence="1">The sequence shown here is derived from an EMBL/GenBank/DDBJ whole genome shotgun (WGS) entry which is preliminary data.</text>
</comment>
<organism evidence="1 2">
    <name type="scientific">Pseudoalteromonas luteoviolacea (strain 2ta16)</name>
    <dbReference type="NCBI Taxonomy" id="1353533"/>
    <lineage>
        <taxon>Bacteria</taxon>
        <taxon>Pseudomonadati</taxon>
        <taxon>Pseudomonadota</taxon>
        <taxon>Gammaproteobacteria</taxon>
        <taxon>Alteromonadales</taxon>
        <taxon>Pseudoalteromonadaceae</taxon>
        <taxon>Pseudoalteromonas</taxon>
    </lineage>
</organism>
<name>V4J5A5_PSEL2</name>
<accession>V4J5A5</accession>
<reference evidence="1 2" key="1">
    <citation type="submission" date="2013-07" db="EMBL/GenBank/DDBJ databases">
        <title>Draft genome sequence of Pseudoalteromonas luteoviolacea 2ta16.</title>
        <authorList>
            <person name="Allen E.E."/>
            <person name="Azam F."/>
            <person name="Podell S."/>
        </authorList>
    </citation>
    <scope>NUCLEOTIDE SEQUENCE [LARGE SCALE GENOMIC DNA]</scope>
    <source>
        <strain evidence="1 2">2ta16</strain>
    </source>
</reference>
<evidence type="ECO:0000313" key="2">
    <source>
        <dbReference type="Proteomes" id="UP000017820"/>
    </source>
</evidence>
<dbReference type="Proteomes" id="UP000017820">
    <property type="component" value="Unassembled WGS sequence"/>
</dbReference>
<dbReference type="EMBL" id="AUSV01000134">
    <property type="protein sequence ID" value="ESP90537.1"/>
    <property type="molecule type" value="Genomic_DNA"/>
</dbReference>
<protein>
    <submittedName>
        <fullName evidence="1">Uncharacterized protein</fullName>
    </submittedName>
</protein>
<dbReference type="AlphaFoldDB" id="V4J5A5"/>
<dbReference type="PATRIC" id="fig|1353533.3.peg.5064"/>
<proteinExistence type="predicted"/>